<gene>
    <name evidence="2" type="ORF">M0638_00875</name>
</gene>
<comment type="caution">
    <text evidence="2">The sequence shown here is derived from an EMBL/GenBank/DDBJ whole genome shotgun (WGS) entry which is preliminary data.</text>
</comment>
<dbReference type="RefSeq" id="WP_248665062.1">
    <property type="nucleotide sequence ID" value="NZ_JALPRX010000003.1"/>
</dbReference>
<dbReference type="InterPro" id="IPR006311">
    <property type="entry name" value="TAT_signal"/>
</dbReference>
<proteinExistence type="predicted"/>
<sequence length="180" mass="20085">MRVIDKRARLGRRLFLRSAATAVPATALATAGIDAPAEAANAEVLKPDTMATLVRMSRDLYPHDRLATRYYIKACATFDEKAAADATVRAMLDEGAATLDAASQARFRRAYRDVPQETDRVALLEGIRETPFLNKVRSDLVVSLYNQPDLWQRFGYEGSSFEHGGYINRGFDDIDWLPQS</sequence>
<dbReference type="EMBL" id="JALPRX010000003">
    <property type="protein sequence ID" value="MCK8782933.1"/>
    <property type="molecule type" value="Genomic_DNA"/>
</dbReference>
<accession>A0A9X1Y461</accession>
<keyword evidence="3" id="KW-1185">Reference proteome</keyword>
<reference evidence="2" key="1">
    <citation type="submission" date="2022-04" db="EMBL/GenBank/DDBJ databases">
        <title>Roseomonas acroporae sp. nov., isolated from coral Acropora digitifera.</title>
        <authorList>
            <person name="Sun H."/>
        </authorList>
    </citation>
    <scope>NUCLEOTIDE SEQUENCE</scope>
    <source>
        <strain evidence="2">NAR14</strain>
    </source>
</reference>
<feature type="chain" id="PRO_5040953849" evidence="1">
    <location>
        <begin position="30"/>
        <end position="180"/>
    </location>
</feature>
<dbReference type="Proteomes" id="UP001139516">
    <property type="component" value="Unassembled WGS sequence"/>
</dbReference>
<dbReference type="PROSITE" id="PS51318">
    <property type="entry name" value="TAT"/>
    <property type="match status" value="1"/>
</dbReference>
<evidence type="ECO:0000313" key="2">
    <source>
        <dbReference type="EMBL" id="MCK8782933.1"/>
    </source>
</evidence>
<name>A0A9X1Y461_9PROT</name>
<protein>
    <submittedName>
        <fullName evidence="2">Gluconate 2-dehydrogenase subunit 3 family protein</fullName>
    </submittedName>
</protein>
<feature type="signal peptide" evidence="1">
    <location>
        <begin position="1"/>
        <end position="29"/>
    </location>
</feature>
<evidence type="ECO:0000313" key="3">
    <source>
        <dbReference type="Proteomes" id="UP001139516"/>
    </source>
</evidence>
<evidence type="ECO:0000256" key="1">
    <source>
        <dbReference type="SAM" id="SignalP"/>
    </source>
</evidence>
<organism evidence="2 3">
    <name type="scientific">Roseomonas acroporae</name>
    <dbReference type="NCBI Taxonomy" id="2937791"/>
    <lineage>
        <taxon>Bacteria</taxon>
        <taxon>Pseudomonadati</taxon>
        <taxon>Pseudomonadota</taxon>
        <taxon>Alphaproteobacteria</taxon>
        <taxon>Acetobacterales</taxon>
        <taxon>Roseomonadaceae</taxon>
        <taxon>Roseomonas</taxon>
    </lineage>
</organism>
<dbReference type="AlphaFoldDB" id="A0A9X1Y461"/>
<keyword evidence="1" id="KW-0732">Signal</keyword>